<gene>
    <name evidence="2" type="ORF">QYT958_LOCUS35996</name>
    <name evidence="1" type="ORF">UJA718_LOCUS32920</name>
</gene>
<keyword evidence="4" id="KW-1185">Reference proteome</keyword>
<name>A0A821Z9Q3_9BILA</name>
<proteinExistence type="predicted"/>
<reference evidence="2" key="1">
    <citation type="submission" date="2021-02" db="EMBL/GenBank/DDBJ databases">
        <authorList>
            <person name="Nowell W R."/>
        </authorList>
    </citation>
    <scope>NUCLEOTIDE SEQUENCE</scope>
</reference>
<dbReference type="EMBL" id="CAJOBP010028615">
    <property type="protein sequence ID" value="CAF4637323.1"/>
    <property type="molecule type" value="Genomic_DNA"/>
</dbReference>
<evidence type="ECO:0000313" key="1">
    <source>
        <dbReference type="EMBL" id="CAF4637323.1"/>
    </source>
</evidence>
<dbReference type="Proteomes" id="UP000663848">
    <property type="component" value="Unassembled WGS sequence"/>
</dbReference>
<accession>A0A821Z9Q3</accession>
<dbReference type="AlphaFoldDB" id="A0A821Z9Q3"/>
<comment type="caution">
    <text evidence="2">The sequence shown here is derived from an EMBL/GenBank/DDBJ whole genome shotgun (WGS) entry which is preliminary data.</text>
</comment>
<sequence>IQPIYYQQPPTTTLLATNATQQALSTLIPNQTANALNGVHTSQNQSTGGPSYYELTYATAPLTSAGIEQPSYIYATTSGQTFSYAQLPAGVTQQQVGPTNLNDVYSNHTTKYMIEDHSGSVERDHHQRAAAGW</sequence>
<evidence type="ECO:0000313" key="4">
    <source>
        <dbReference type="Proteomes" id="UP000663873"/>
    </source>
</evidence>
<dbReference type="EMBL" id="CAJOBR010027986">
    <property type="protein sequence ID" value="CAF4979169.1"/>
    <property type="molecule type" value="Genomic_DNA"/>
</dbReference>
<organism evidence="2 3">
    <name type="scientific">Rotaria socialis</name>
    <dbReference type="NCBI Taxonomy" id="392032"/>
    <lineage>
        <taxon>Eukaryota</taxon>
        <taxon>Metazoa</taxon>
        <taxon>Spiralia</taxon>
        <taxon>Gnathifera</taxon>
        <taxon>Rotifera</taxon>
        <taxon>Eurotatoria</taxon>
        <taxon>Bdelloidea</taxon>
        <taxon>Philodinida</taxon>
        <taxon>Philodinidae</taxon>
        <taxon>Rotaria</taxon>
    </lineage>
</organism>
<protein>
    <submittedName>
        <fullName evidence="2">Uncharacterized protein</fullName>
    </submittedName>
</protein>
<evidence type="ECO:0000313" key="2">
    <source>
        <dbReference type="EMBL" id="CAF4979169.1"/>
    </source>
</evidence>
<dbReference type="Proteomes" id="UP000663873">
    <property type="component" value="Unassembled WGS sequence"/>
</dbReference>
<feature type="non-terminal residue" evidence="2">
    <location>
        <position position="1"/>
    </location>
</feature>
<evidence type="ECO:0000313" key="3">
    <source>
        <dbReference type="Proteomes" id="UP000663848"/>
    </source>
</evidence>